<comment type="caution">
    <text evidence="4">The sequence shown here is derived from an EMBL/GenBank/DDBJ whole genome shotgun (WGS) entry which is preliminary data.</text>
</comment>
<protein>
    <submittedName>
        <fullName evidence="4">Uncharacterized protein DUF4214</fullName>
    </submittedName>
</protein>
<dbReference type="GO" id="GO:0005576">
    <property type="term" value="C:extracellular region"/>
    <property type="evidence" value="ECO:0007669"/>
    <property type="project" value="UniProtKB-SubCell"/>
</dbReference>
<dbReference type="Gene3D" id="1.10.3130.20">
    <property type="entry name" value="Phycobilisome linker domain"/>
    <property type="match status" value="1"/>
</dbReference>
<keyword evidence="2" id="KW-0964">Secreted</keyword>
<name>A0A562T1I8_9HYPH</name>
<dbReference type="InterPro" id="IPR025282">
    <property type="entry name" value="DUF4214"/>
</dbReference>
<dbReference type="Pfam" id="PF13946">
    <property type="entry name" value="DUF4214"/>
    <property type="match status" value="2"/>
</dbReference>
<dbReference type="InterPro" id="IPR048165">
    <property type="entry name" value="Bluetail_dom"/>
</dbReference>
<sequence>MTTSATVTQYYNNVLQRDPSSSELSSWVALIDSGAVTAAQALDAVVTSTEAQTFAAQVVRIYQAAFGRVPDTTGINGWVDGLADGSVTTTDLASGFTLSAEWSARYGGTEVNTATLTALYQNVLGRSPSGAEVDAWIATGQTIDQILLGFANSAEFQNNISTTVNTLLTTAGNTATADIATVYDGTTSLGTGVTGETFALTTGVDNIVGTSAGDVINGFINTTTGSTDTTFSGADTIDGAGGTDSFNLTVSGANAAGALPGATITNVEQFFIRDINTSGASDYDFGTIAGETQVWNDRSTQNVDFQNVGTGAAIGLKGDGSTELGLTEFDYATAGDAVTIALDGGVQADADTDVTATAGTAESATITSTGGANEVDVVTLAGGATIESLTIAATTNLSLGAGVAGDQVAIANGAIEAGASLTVTGAGAVDLETLAANFDSVDASGNTGGVTVGLDAETDTTFTGGAGNDSVFTGAVLGTNGSANGGDGTDTLTVTDTTHLNSTTLGGRYTNFETLGVTDGVAVDLDNISGITAVEMADGAGTTQLTDMSATQAAAVTLSALTGAATFGIKNAGNVGQLDTLSVTVTDGDTTTSEAAVTTQGDLTVADVETINFTLVDDLELATVANMNEFTSLTISGAGDAGIYTDGTGVVLNASMDASSSTGTVKLSAAEATGNGMALTGGAGNDQLIGSAQVDNITGNAGNDTLQAGASEDILSGGAGNDVIDGGAGNDTMTGGDGTDNFVVDVNGLTTVDVITDMVLGTDNFVVNAAPGSVTGTVTAATGASLAAAAANAGTTIGANTAGIFTYDGSSYLLINDGTAGTIAATDTIVNITGYTGTLSADDFVTTGVTLTTTANGTETVTGTVAADTITGGTGDDTITGGAGADTIDGGTGSDDIVYSADSDAGTAGTLAEAQGDTVTFVVADDEISLIGDFLTGELTGTAADAVNLIANAGGVDLDDGGTGNDTVQLIAGDAANTAAKADLFDLADLNAAIGTISNGTAGDERILAFTSVDGNTVVYKYTDDGNDAAIEAAELQVLGTFNVALTAADFTFA</sequence>
<feature type="domain" description="DUF4214" evidence="3">
    <location>
        <begin position="93"/>
        <end position="159"/>
    </location>
</feature>
<dbReference type="PANTHER" id="PTHR38340">
    <property type="entry name" value="S-LAYER PROTEIN"/>
    <property type="match status" value="1"/>
</dbReference>
<dbReference type="Pfam" id="PF00353">
    <property type="entry name" value="HemolysinCabind"/>
    <property type="match status" value="5"/>
</dbReference>
<dbReference type="GO" id="GO:0005509">
    <property type="term" value="F:calcium ion binding"/>
    <property type="evidence" value="ECO:0007669"/>
    <property type="project" value="InterPro"/>
</dbReference>
<keyword evidence="5" id="KW-1185">Reference proteome</keyword>
<dbReference type="InterPro" id="IPR050557">
    <property type="entry name" value="RTX_toxin/Mannuronan_C5-epim"/>
</dbReference>
<evidence type="ECO:0000256" key="1">
    <source>
        <dbReference type="ARBA" id="ARBA00004613"/>
    </source>
</evidence>
<reference evidence="4 5" key="1">
    <citation type="submission" date="2019-07" db="EMBL/GenBank/DDBJ databases">
        <title>Genomic Encyclopedia of Archaeal and Bacterial Type Strains, Phase II (KMG-II): from individual species to whole genera.</title>
        <authorList>
            <person name="Goeker M."/>
        </authorList>
    </citation>
    <scope>NUCLEOTIDE SEQUENCE [LARGE SCALE GENOMIC DNA]</scope>
    <source>
        <strain evidence="4 5">ATCC BAA-252</strain>
    </source>
</reference>
<dbReference type="Proteomes" id="UP000320593">
    <property type="component" value="Unassembled WGS sequence"/>
</dbReference>
<organism evidence="4 5">
    <name type="scientific">Roseibium hamelinense</name>
    <dbReference type="NCBI Taxonomy" id="150831"/>
    <lineage>
        <taxon>Bacteria</taxon>
        <taxon>Pseudomonadati</taxon>
        <taxon>Pseudomonadota</taxon>
        <taxon>Alphaproteobacteria</taxon>
        <taxon>Hyphomicrobiales</taxon>
        <taxon>Stappiaceae</taxon>
        <taxon>Roseibium</taxon>
    </lineage>
</organism>
<gene>
    <name evidence="4" type="ORF">JM93_01977</name>
</gene>
<dbReference type="InterPro" id="IPR038255">
    <property type="entry name" value="PBS_linker_sf"/>
</dbReference>
<dbReference type="SUPFAM" id="SSF51120">
    <property type="entry name" value="beta-Roll"/>
    <property type="match status" value="2"/>
</dbReference>
<dbReference type="RefSeq" id="WP_155197613.1">
    <property type="nucleotide sequence ID" value="NZ_SMLY01000081.1"/>
</dbReference>
<dbReference type="EMBL" id="VLLF01000004">
    <property type="protein sequence ID" value="TWI87412.1"/>
    <property type="molecule type" value="Genomic_DNA"/>
</dbReference>
<proteinExistence type="predicted"/>
<evidence type="ECO:0000313" key="4">
    <source>
        <dbReference type="EMBL" id="TWI87412.1"/>
    </source>
</evidence>
<dbReference type="InterPro" id="IPR001343">
    <property type="entry name" value="Hemolysn_Ca-bd"/>
</dbReference>
<evidence type="ECO:0000259" key="3">
    <source>
        <dbReference type="Pfam" id="PF13946"/>
    </source>
</evidence>
<evidence type="ECO:0000313" key="5">
    <source>
        <dbReference type="Proteomes" id="UP000320593"/>
    </source>
</evidence>
<dbReference type="Gene3D" id="2.150.10.10">
    <property type="entry name" value="Serralysin-like metalloprotease, C-terminal"/>
    <property type="match status" value="2"/>
</dbReference>
<dbReference type="PROSITE" id="PS00330">
    <property type="entry name" value="HEMOLYSIN_CALCIUM"/>
    <property type="match status" value="3"/>
</dbReference>
<comment type="subcellular location">
    <subcellularLocation>
        <location evidence="1">Secreted</location>
    </subcellularLocation>
</comment>
<dbReference type="PRINTS" id="PR00313">
    <property type="entry name" value="CABNDNGRPT"/>
</dbReference>
<dbReference type="PANTHER" id="PTHR38340:SF1">
    <property type="entry name" value="S-LAYER PROTEIN"/>
    <property type="match status" value="1"/>
</dbReference>
<dbReference type="InterPro" id="IPR011049">
    <property type="entry name" value="Serralysin-like_metalloprot_C"/>
</dbReference>
<feature type="domain" description="DUF4214" evidence="3">
    <location>
        <begin position="7"/>
        <end position="53"/>
    </location>
</feature>
<dbReference type="InterPro" id="IPR018511">
    <property type="entry name" value="Hemolysin-typ_Ca-bd_CS"/>
</dbReference>
<evidence type="ECO:0000256" key="2">
    <source>
        <dbReference type="ARBA" id="ARBA00022525"/>
    </source>
</evidence>
<accession>A0A562T1I8</accession>
<dbReference type="AlphaFoldDB" id="A0A562T1I8"/>
<dbReference type="NCBIfam" id="NF041519">
    <property type="entry name" value="bluetail"/>
    <property type="match status" value="1"/>
</dbReference>